<feature type="domain" description="Phage tail fibre protein N-terminal" evidence="1">
    <location>
        <begin position="9"/>
        <end position="109"/>
    </location>
</feature>
<evidence type="ECO:0000313" key="2">
    <source>
        <dbReference type="EMBL" id="RCK44797.1"/>
    </source>
</evidence>
<dbReference type="AlphaFoldDB" id="A0A367WTT8"/>
<comment type="caution">
    <text evidence="2">The sequence shown here is derived from an EMBL/GenBank/DDBJ whole genome shotgun (WGS) entry which is preliminary data.</text>
</comment>
<dbReference type="InterPro" id="IPR022225">
    <property type="entry name" value="Phage_tail_fibre_N"/>
</dbReference>
<name>A0A367WTT8_9PROT</name>
<dbReference type="OrthoDB" id="8596123at2"/>
<gene>
    <name evidence="2" type="ORF">TH25_19250</name>
</gene>
<sequence length="691" mass="73537">MSELSLSPVLTSAGLAAVAAAHGQGLQAKITHIALGDGGYAVRDASDAPLAAAQALTVMQSEQVRVGVYAGAIPGPQQIVVEARIDAGKPNFWVKEVGFFLEDGTLFAIWSSNTLNLGFRGDLVPWVFRFALAWTQLPENAVTVEFSGDAGYSDLWGRLNDHITSKDPHPSQIEPAFRTDCDPCMLEFAEPGENLPAPFVFSRGGKGIGFNSLGQYTMVESGTQRDWFDPETQEYKGKLTLPAYGSSCANWNATPTDLTGIQGPYGDAKAVLTVVDDTKELGKVHILKQLLHEGTLNGNVFKLDNSLGTKSTYVTVIGNTSSPGSISTISAWCRTDNGGVIDMAGGFGGQTFSNTSYERIHKTVDMPDGVSARLAVVADPGATVWFILNQCEVSPAPSFVPVITQGAAAVTVSDVLTIGPVEADTVFEQDFTASISGISPVNDGVISQDATHGLVVSSPTTGAVIAAMDVPSSWQGKRFRLLFHAVNGYTRTFYFIGTGGVSLGLRQINPGFAGDITIPHGALELHMRADSVPSNTDVYWSDLKLTELIPFEGWDSDADGHTILLDTQNLFEGTNGVITELFRVSDGTLNNYLIVYQAANNGQMSLAYRGNGTTGTSLLIAQTGPTDVLTALAFDMANIRFKKTGATSVGGSPVVMPEGLSQIKFGTSLLKRFAVYTRYLPEADVNAMVQK</sequence>
<dbReference type="Pfam" id="PF12571">
    <property type="entry name" value="Phage_tail_fib"/>
    <property type="match status" value="1"/>
</dbReference>
<dbReference type="EMBL" id="JPWH01000019">
    <property type="protein sequence ID" value="RCK44797.1"/>
    <property type="molecule type" value="Genomic_DNA"/>
</dbReference>
<proteinExistence type="predicted"/>
<evidence type="ECO:0000259" key="1">
    <source>
        <dbReference type="Pfam" id="PF12571"/>
    </source>
</evidence>
<dbReference type="RefSeq" id="WP_114089790.1">
    <property type="nucleotide sequence ID" value="NZ_JPWH01000019.1"/>
</dbReference>
<accession>A0A367WTT8</accession>
<organism evidence="2 3">
    <name type="scientific">Thalassospira profundimaris</name>
    <dbReference type="NCBI Taxonomy" id="502049"/>
    <lineage>
        <taxon>Bacteria</taxon>
        <taxon>Pseudomonadati</taxon>
        <taxon>Pseudomonadota</taxon>
        <taxon>Alphaproteobacteria</taxon>
        <taxon>Rhodospirillales</taxon>
        <taxon>Thalassospiraceae</taxon>
        <taxon>Thalassospira</taxon>
    </lineage>
</organism>
<protein>
    <recommendedName>
        <fullName evidence="1">Phage tail fibre protein N-terminal domain-containing protein</fullName>
    </recommendedName>
</protein>
<dbReference type="Proteomes" id="UP000252517">
    <property type="component" value="Unassembled WGS sequence"/>
</dbReference>
<reference evidence="2 3" key="1">
    <citation type="submission" date="2014-07" db="EMBL/GenBank/DDBJ databases">
        <title>Draft genome sequence of Thalassospira profundimaris S25-3-2.</title>
        <authorList>
            <person name="Lai Q."/>
            <person name="Shao Z."/>
        </authorList>
    </citation>
    <scope>NUCLEOTIDE SEQUENCE [LARGE SCALE GENOMIC DNA]</scope>
    <source>
        <strain evidence="2 3">S25-3-2</strain>
    </source>
</reference>
<evidence type="ECO:0000313" key="3">
    <source>
        <dbReference type="Proteomes" id="UP000252517"/>
    </source>
</evidence>